<feature type="signal peptide" evidence="1">
    <location>
        <begin position="1"/>
        <end position="27"/>
    </location>
</feature>
<accession>L7MCI8</accession>
<organism evidence="2">
    <name type="scientific">Rhipicephalus pulchellus</name>
    <name type="common">Yellow backed tick</name>
    <name type="synonym">Dermacentor pulchellus</name>
    <dbReference type="NCBI Taxonomy" id="72859"/>
    <lineage>
        <taxon>Eukaryota</taxon>
        <taxon>Metazoa</taxon>
        <taxon>Ecdysozoa</taxon>
        <taxon>Arthropoda</taxon>
        <taxon>Chelicerata</taxon>
        <taxon>Arachnida</taxon>
        <taxon>Acari</taxon>
        <taxon>Parasitiformes</taxon>
        <taxon>Ixodida</taxon>
        <taxon>Ixodoidea</taxon>
        <taxon>Ixodidae</taxon>
        <taxon>Rhipicephalinae</taxon>
        <taxon>Rhipicephalus</taxon>
        <taxon>Rhipicephalus</taxon>
    </lineage>
</organism>
<proteinExistence type="evidence at transcript level"/>
<reference evidence="2" key="2">
    <citation type="journal article" date="2015" name="J. Proteomics">
        <title>Sexual differences in the sialomes of the zebra tick, Rhipicephalus pulchellus.</title>
        <authorList>
            <person name="Tan A.W."/>
            <person name="Francischetti I.M."/>
            <person name="Slovak M."/>
            <person name="Kini R.M."/>
            <person name="Ribeiro J.M."/>
        </authorList>
    </citation>
    <scope>NUCLEOTIDE SEQUENCE</scope>
    <source>
        <tissue evidence="2">Salivary gland</tissue>
    </source>
</reference>
<name>L7MCI8_RHIPC</name>
<keyword evidence="1" id="KW-0732">Signal</keyword>
<feature type="chain" id="PRO_5003981892" evidence="1">
    <location>
        <begin position="28"/>
        <end position="83"/>
    </location>
</feature>
<dbReference type="AlphaFoldDB" id="L7MCI8"/>
<dbReference type="EMBL" id="GACK01004120">
    <property type="protein sequence ID" value="JAA60914.1"/>
    <property type="molecule type" value="mRNA"/>
</dbReference>
<reference evidence="2" key="1">
    <citation type="submission" date="2012-11" db="EMBL/GenBank/DDBJ databases">
        <authorList>
            <person name="Lucero-Rivera Y.E."/>
            <person name="Tovar-Ramirez D."/>
        </authorList>
    </citation>
    <scope>NUCLEOTIDE SEQUENCE</scope>
    <source>
        <tissue evidence="2">Salivary gland</tissue>
    </source>
</reference>
<protein>
    <submittedName>
        <fullName evidence="2">Putative similar to chymotrypsin-elastase inhibitor ixodidin</fullName>
    </submittedName>
</protein>
<evidence type="ECO:0000313" key="2">
    <source>
        <dbReference type="EMBL" id="JAA60914.1"/>
    </source>
</evidence>
<sequence>MAWSSQIVFALGLTAFVLVLNAGSCDGVDIETIKKSCKNGEVFGCGGSRPGCVENECGKEMRFACTLECGYGCWCSGKLYRRK</sequence>
<evidence type="ECO:0000256" key="1">
    <source>
        <dbReference type="SAM" id="SignalP"/>
    </source>
</evidence>